<dbReference type="Pfam" id="PF06114">
    <property type="entry name" value="Peptidase_M78"/>
    <property type="match status" value="1"/>
</dbReference>
<dbReference type="InterPro" id="IPR010359">
    <property type="entry name" value="IrrE_HExxH"/>
</dbReference>
<feature type="region of interest" description="Disordered" evidence="1">
    <location>
        <begin position="1"/>
        <end position="26"/>
    </location>
</feature>
<proteinExistence type="predicted"/>
<sequence>MEVEQFSFEFEGVESGQSSGDTVEDPVKKTNEAKKSIGYVLDAVLEFGKVTGFADLLDRIAMLCFATGYSPFNALLMLLQRPAATHVLPAHQWQERYGFVIRPGEQPMVLLQPGGPLMFLLDVSQVEPGAGALPLPIHLSNPYAMADAPDVDHAVHWIAENAKFDGVRVTPAPLGTGFAGCVSRSRSGATQRLTVRRRPLPEAHDVPVRFDVELNRSYSPTEKLATIAHELGHVYCGHLGADRDDHWKDRSAVDRDTRELEAESVARVVFASLAPGVQLPDHLSQYFAEEPDLAGASLEAVLKAAGRVLDIATGWGPRWKSGDQKSAKST</sequence>
<reference evidence="3 4" key="1">
    <citation type="submission" date="2024-02" db="EMBL/GenBank/DDBJ databases">
        <title>Full genome sequence of Nocardioides kribbensis.</title>
        <authorList>
            <person name="Poletto B.L."/>
            <person name="Silva G."/>
            <person name="Galante D."/>
            <person name="Campos K.R."/>
            <person name="Santos M.B.N."/>
            <person name="Sacchi C.T."/>
        </authorList>
    </citation>
    <scope>NUCLEOTIDE SEQUENCE [LARGE SCALE GENOMIC DNA]</scope>
    <source>
        <strain evidence="3 4">O4R</strain>
    </source>
</reference>
<dbReference type="EMBL" id="JBEGDP010000008">
    <property type="protein sequence ID" value="MEQ7847442.1"/>
    <property type="molecule type" value="Genomic_DNA"/>
</dbReference>
<evidence type="ECO:0000313" key="4">
    <source>
        <dbReference type="Proteomes" id="UP001482520"/>
    </source>
</evidence>
<evidence type="ECO:0000259" key="2">
    <source>
        <dbReference type="Pfam" id="PF06114"/>
    </source>
</evidence>
<protein>
    <submittedName>
        <fullName evidence="3">ImmA/IrrE family metallo-endopeptidase</fullName>
    </submittedName>
</protein>
<dbReference type="RefSeq" id="WP_349804458.1">
    <property type="nucleotide sequence ID" value="NZ_JBEGDP010000008.1"/>
</dbReference>
<evidence type="ECO:0000313" key="3">
    <source>
        <dbReference type="EMBL" id="MEQ7847442.1"/>
    </source>
</evidence>
<feature type="domain" description="IrrE N-terminal-like" evidence="2">
    <location>
        <begin position="196"/>
        <end position="265"/>
    </location>
</feature>
<organism evidence="3 4">
    <name type="scientific">Nocardioides kribbensis</name>
    <dbReference type="NCBI Taxonomy" id="305517"/>
    <lineage>
        <taxon>Bacteria</taxon>
        <taxon>Bacillati</taxon>
        <taxon>Actinomycetota</taxon>
        <taxon>Actinomycetes</taxon>
        <taxon>Propionibacteriales</taxon>
        <taxon>Nocardioidaceae</taxon>
        <taxon>Nocardioides</taxon>
    </lineage>
</organism>
<dbReference type="Proteomes" id="UP001482520">
    <property type="component" value="Unassembled WGS sequence"/>
</dbReference>
<comment type="caution">
    <text evidence="3">The sequence shown here is derived from an EMBL/GenBank/DDBJ whole genome shotgun (WGS) entry which is preliminary data.</text>
</comment>
<accession>A0ABV1NY44</accession>
<keyword evidence="4" id="KW-1185">Reference proteome</keyword>
<evidence type="ECO:0000256" key="1">
    <source>
        <dbReference type="SAM" id="MobiDB-lite"/>
    </source>
</evidence>
<gene>
    <name evidence="3" type="ORF">V6R90_09150</name>
</gene>
<name>A0ABV1NY44_9ACTN</name>